<feature type="domain" description="PPIase cyclophilin-type" evidence="5">
    <location>
        <begin position="20"/>
        <end position="193"/>
    </location>
</feature>
<keyword evidence="7" id="KW-1185">Reference proteome</keyword>
<dbReference type="CDD" id="cd01926">
    <property type="entry name" value="cyclophilin_ABH_like"/>
    <property type="match status" value="1"/>
</dbReference>
<dbReference type="GO" id="GO:0003755">
    <property type="term" value="F:peptidyl-prolyl cis-trans isomerase activity"/>
    <property type="evidence" value="ECO:0007669"/>
    <property type="project" value="UniProtKB-UniRule"/>
</dbReference>
<dbReference type="PROSITE" id="PS50072">
    <property type="entry name" value="CSA_PPIASE_2"/>
    <property type="match status" value="1"/>
</dbReference>
<accession>A0A0D8Y8R3</accession>
<dbReference type="OrthoDB" id="193499at2759"/>
<evidence type="ECO:0000256" key="2">
    <source>
        <dbReference type="ARBA" id="ARBA00023110"/>
    </source>
</evidence>
<evidence type="ECO:0000313" key="6">
    <source>
        <dbReference type="EMBL" id="KJH52607.1"/>
    </source>
</evidence>
<dbReference type="InterPro" id="IPR001806">
    <property type="entry name" value="Small_GTPase"/>
</dbReference>
<comment type="function">
    <text evidence="4">PPIases accelerate the folding of proteins. It catalyzes the cis-trans isomerization of proline imidic peptide bonds in oligopeptides.</text>
</comment>
<dbReference type="GO" id="GO:0005737">
    <property type="term" value="C:cytoplasm"/>
    <property type="evidence" value="ECO:0007669"/>
    <property type="project" value="TreeGrafter"/>
</dbReference>
<dbReference type="SUPFAM" id="SSF52540">
    <property type="entry name" value="P-loop containing nucleoside triphosphate hydrolases"/>
    <property type="match status" value="1"/>
</dbReference>
<name>A0A0D8Y8R3_DICVI</name>
<evidence type="ECO:0000256" key="4">
    <source>
        <dbReference type="RuleBase" id="RU363019"/>
    </source>
</evidence>
<dbReference type="SMART" id="SM00175">
    <property type="entry name" value="RAB"/>
    <property type="match status" value="1"/>
</dbReference>
<dbReference type="GO" id="GO:0016018">
    <property type="term" value="F:cyclosporin A binding"/>
    <property type="evidence" value="ECO:0007669"/>
    <property type="project" value="TreeGrafter"/>
</dbReference>
<dbReference type="PANTHER" id="PTHR11071:SF561">
    <property type="entry name" value="PEPTIDYL-PROLYL CIS-TRANS ISOMERASE D-RELATED"/>
    <property type="match status" value="1"/>
</dbReference>
<reference evidence="6 7" key="1">
    <citation type="submission" date="2013-11" db="EMBL/GenBank/DDBJ databases">
        <title>Draft genome of the bovine lungworm Dictyocaulus viviparus.</title>
        <authorList>
            <person name="Mitreva M."/>
        </authorList>
    </citation>
    <scope>NUCLEOTIDE SEQUENCE [LARGE SCALE GENOMIC DNA]</scope>
    <source>
        <strain evidence="6 7">HannoverDv2000</strain>
    </source>
</reference>
<evidence type="ECO:0000256" key="3">
    <source>
        <dbReference type="ARBA" id="ARBA00023235"/>
    </source>
</evidence>
<dbReference type="SUPFAM" id="SSF50891">
    <property type="entry name" value="Cyclophilin-like"/>
    <property type="match status" value="1"/>
</dbReference>
<reference evidence="7" key="2">
    <citation type="journal article" date="2016" name="Sci. Rep.">
        <title>Dictyocaulus viviparus genome, variome and transcriptome elucidate lungworm biology and support future intervention.</title>
        <authorList>
            <person name="McNulty S.N."/>
            <person name="Strube C."/>
            <person name="Rosa B.A."/>
            <person name="Martin J.C."/>
            <person name="Tyagi R."/>
            <person name="Choi Y.J."/>
            <person name="Wang Q."/>
            <person name="Hallsworth Pepin K."/>
            <person name="Zhang X."/>
            <person name="Ozersky P."/>
            <person name="Wilson R.K."/>
            <person name="Sternberg P.W."/>
            <person name="Gasser R.B."/>
            <person name="Mitreva M."/>
        </authorList>
    </citation>
    <scope>NUCLEOTIDE SEQUENCE [LARGE SCALE GENOMIC DNA]</scope>
    <source>
        <strain evidence="7">HannoverDv2000</strain>
    </source>
</reference>
<dbReference type="Gene3D" id="2.40.100.10">
    <property type="entry name" value="Cyclophilin-like"/>
    <property type="match status" value="1"/>
</dbReference>
<dbReference type="PROSITE" id="PS00170">
    <property type="entry name" value="CSA_PPIASE_1"/>
    <property type="match status" value="1"/>
</dbReference>
<dbReference type="GO" id="GO:0006457">
    <property type="term" value="P:protein folding"/>
    <property type="evidence" value="ECO:0007669"/>
    <property type="project" value="InterPro"/>
</dbReference>
<dbReference type="NCBIfam" id="TIGR00231">
    <property type="entry name" value="small_GTP"/>
    <property type="match status" value="1"/>
</dbReference>
<dbReference type="Proteomes" id="UP000053766">
    <property type="component" value="Unassembled WGS sequence"/>
</dbReference>
<dbReference type="InterPro" id="IPR020892">
    <property type="entry name" value="Cyclophilin-type_PPIase_CS"/>
</dbReference>
<evidence type="ECO:0000256" key="1">
    <source>
        <dbReference type="ARBA" id="ARBA00000971"/>
    </source>
</evidence>
<dbReference type="InterPro" id="IPR027417">
    <property type="entry name" value="P-loop_NTPase"/>
</dbReference>
<dbReference type="AlphaFoldDB" id="A0A0D8Y8R3"/>
<dbReference type="PRINTS" id="PR00153">
    <property type="entry name" value="CSAPPISMRASE"/>
</dbReference>
<dbReference type="GO" id="GO:0005525">
    <property type="term" value="F:GTP binding"/>
    <property type="evidence" value="ECO:0007669"/>
    <property type="project" value="InterPro"/>
</dbReference>
<protein>
    <recommendedName>
        <fullName evidence="4">Peptidyl-prolyl cis-trans isomerase</fullName>
        <shortName evidence="4">PPIase</shortName>
        <ecNumber evidence="4">5.2.1.8</ecNumber>
    </recommendedName>
</protein>
<dbReference type="EMBL" id="KN716162">
    <property type="protein sequence ID" value="KJH52607.1"/>
    <property type="molecule type" value="Genomic_DNA"/>
</dbReference>
<evidence type="ECO:0000313" key="7">
    <source>
        <dbReference type="Proteomes" id="UP000053766"/>
    </source>
</evidence>
<dbReference type="Gene3D" id="3.40.50.300">
    <property type="entry name" value="P-loop containing nucleotide triphosphate hydrolases"/>
    <property type="match status" value="1"/>
</dbReference>
<dbReference type="InterPro" id="IPR002130">
    <property type="entry name" value="Cyclophilin-type_PPIase_dom"/>
</dbReference>
<organism evidence="6 7">
    <name type="scientific">Dictyocaulus viviparus</name>
    <name type="common">Bovine lungworm</name>
    <dbReference type="NCBI Taxonomy" id="29172"/>
    <lineage>
        <taxon>Eukaryota</taxon>
        <taxon>Metazoa</taxon>
        <taxon>Ecdysozoa</taxon>
        <taxon>Nematoda</taxon>
        <taxon>Chromadorea</taxon>
        <taxon>Rhabditida</taxon>
        <taxon>Rhabditina</taxon>
        <taxon>Rhabditomorpha</taxon>
        <taxon>Strongyloidea</taxon>
        <taxon>Metastrongylidae</taxon>
        <taxon>Dictyocaulus</taxon>
    </lineage>
</organism>
<sequence length="270" mass="30036">MSDYDKYVEQLRHPDNPIVFMEMTAGGAPLGTIVMELFADVTPRTAENFRQFCTGEFRKDGVPVGYKNSQFHRVIKDFMIQGGDFVNGDGTGMMSIYGAKFRDENFTLEHSGPGILSMCCNVGAVDEAHANAGTDTNGCQFFITCAKTDFLDKKHVVFGRVLDGLLTVRKIENVQTGANNKPKIPILVAQCVCCIENRYFIVVLLGEGAVGKSSILMRYVENKFISRHTSTIQASFQSKQLVLDRSSVTLNIWDTAGQEKYHALGPIYYR</sequence>
<keyword evidence="2 4" id="KW-0697">Rotamase</keyword>
<dbReference type="InterPro" id="IPR029000">
    <property type="entry name" value="Cyclophilin-like_dom_sf"/>
</dbReference>
<evidence type="ECO:0000259" key="5">
    <source>
        <dbReference type="PROSITE" id="PS50072"/>
    </source>
</evidence>
<dbReference type="InterPro" id="IPR005225">
    <property type="entry name" value="Small_GTP-bd"/>
</dbReference>
<comment type="catalytic activity">
    <reaction evidence="1 4">
        <text>[protein]-peptidylproline (omega=180) = [protein]-peptidylproline (omega=0)</text>
        <dbReference type="Rhea" id="RHEA:16237"/>
        <dbReference type="Rhea" id="RHEA-COMP:10747"/>
        <dbReference type="Rhea" id="RHEA-COMP:10748"/>
        <dbReference type="ChEBI" id="CHEBI:83833"/>
        <dbReference type="ChEBI" id="CHEBI:83834"/>
        <dbReference type="EC" id="5.2.1.8"/>
    </reaction>
</comment>
<keyword evidence="3 4" id="KW-0413">Isomerase</keyword>
<dbReference type="Pfam" id="PF00071">
    <property type="entry name" value="Ras"/>
    <property type="match status" value="1"/>
</dbReference>
<proteinExistence type="inferred from homology"/>
<dbReference type="FunFam" id="2.40.100.10:FF:000025">
    <property type="entry name" value="Peptidyl-prolyl cis-trans isomerase CYP19-2"/>
    <property type="match status" value="1"/>
</dbReference>
<dbReference type="PANTHER" id="PTHR11071">
    <property type="entry name" value="PEPTIDYL-PROLYL CIS-TRANS ISOMERASE"/>
    <property type="match status" value="1"/>
</dbReference>
<dbReference type="STRING" id="29172.A0A0D8Y8R3"/>
<dbReference type="Pfam" id="PF00160">
    <property type="entry name" value="Pro_isomerase"/>
    <property type="match status" value="1"/>
</dbReference>
<dbReference type="EC" id="5.2.1.8" evidence="4"/>
<dbReference type="PROSITE" id="PS51419">
    <property type="entry name" value="RAB"/>
    <property type="match status" value="1"/>
</dbReference>
<comment type="similarity">
    <text evidence="4">Belongs to the cyclophilin-type PPIase family.</text>
</comment>
<dbReference type="GO" id="GO:0003924">
    <property type="term" value="F:GTPase activity"/>
    <property type="evidence" value="ECO:0007669"/>
    <property type="project" value="InterPro"/>
</dbReference>
<gene>
    <name evidence="6" type="ORF">DICVIV_01192</name>
</gene>